<feature type="domain" description="NAD-dependent epimerase/dehydratase" evidence="2">
    <location>
        <begin position="2"/>
        <end position="242"/>
    </location>
</feature>
<dbReference type="STRING" id="1304284.L21TH_0537"/>
<dbReference type="InterPro" id="IPR001509">
    <property type="entry name" value="Epimerase_deHydtase"/>
</dbReference>
<comment type="similarity">
    <text evidence="1">Belongs to the NAD(P)-dependent epimerase/dehydratase family.</text>
</comment>
<keyword evidence="4" id="KW-1185">Reference proteome</keyword>
<dbReference type="OrthoDB" id="142826at2"/>
<dbReference type="PANTHER" id="PTHR43000">
    <property type="entry name" value="DTDP-D-GLUCOSE 4,6-DEHYDRATASE-RELATED"/>
    <property type="match status" value="1"/>
</dbReference>
<dbReference type="EC" id="5.1.3.2" evidence="3"/>
<dbReference type="Proteomes" id="UP000013378">
    <property type="component" value="Unassembled WGS sequence"/>
</dbReference>
<dbReference type="Gene3D" id="3.40.50.720">
    <property type="entry name" value="NAD(P)-binding Rossmann-like Domain"/>
    <property type="match status" value="1"/>
</dbReference>
<sequence length="317" mass="36300">MIIVTGAAGFIGSNICEILLRNGYDVLGVDCYYDNYPKWIKKFHLRHCFRNPNFIFLESNILDPNISKLIEGLNITSIVHLADIPGVTTCSEVNFDEYIKYNITATQRLLETIKNKGVKKFIFISSSTVYGNVGKMPMSELTNPKPISLYGVTKLAGETLCHYYGHNYGMDIDILRIFTVYGPNQRPDMAFHKFIRSILLNEKIPVYGDGKQRRDFIYVEDIAQIILNIVDKKIDEEIINIAGGISLSVNESIKILEELLNKKAKVEYVEPKINEQIITHASMEKMDKVIKLDKKTDIYQGLKNEIEYIKKLYKLPD</sequence>
<dbReference type="RefSeq" id="WP_006308385.1">
    <property type="nucleotide sequence ID" value="NZ_ARZA01000064.1"/>
</dbReference>
<accession>R1CRU2</accession>
<dbReference type="EMBL" id="ARZA01000064">
    <property type="protein sequence ID" value="EOD01391.1"/>
    <property type="molecule type" value="Genomic_DNA"/>
</dbReference>
<gene>
    <name evidence="3" type="ORF">L21TH_0537</name>
</gene>
<dbReference type="InterPro" id="IPR036291">
    <property type="entry name" value="NAD(P)-bd_dom_sf"/>
</dbReference>
<dbReference type="AlphaFoldDB" id="R1CRU2"/>
<comment type="caution">
    <text evidence="3">The sequence shown here is derived from an EMBL/GenBank/DDBJ whole genome shotgun (WGS) entry which is preliminary data.</text>
</comment>
<evidence type="ECO:0000259" key="2">
    <source>
        <dbReference type="Pfam" id="PF01370"/>
    </source>
</evidence>
<evidence type="ECO:0000313" key="3">
    <source>
        <dbReference type="EMBL" id="EOD01391.1"/>
    </source>
</evidence>
<name>R1CRU2_9FIRM</name>
<dbReference type="eggNOG" id="COG0451">
    <property type="taxonomic scope" value="Bacteria"/>
</dbReference>
<evidence type="ECO:0000256" key="1">
    <source>
        <dbReference type="ARBA" id="ARBA00007637"/>
    </source>
</evidence>
<dbReference type="GO" id="GO:0003978">
    <property type="term" value="F:UDP-glucose 4-epimerase activity"/>
    <property type="evidence" value="ECO:0007669"/>
    <property type="project" value="UniProtKB-EC"/>
</dbReference>
<proteinExistence type="inferred from homology"/>
<keyword evidence="3" id="KW-0413">Isomerase</keyword>
<dbReference type="PATRIC" id="fig|1304284.3.peg.526"/>
<dbReference type="Gene3D" id="3.90.25.10">
    <property type="entry name" value="UDP-galactose 4-epimerase, domain 1"/>
    <property type="match status" value="1"/>
</dbReference>
<dbReference type="Pfam" id="PF01370">
    <property type="entry name" value="Epimerase"/>
    <property type="match status" value="1"/>
</dbReference>
<protein>
    <submittedName>
        <fullName evidence="3">UDP-glucose 4-epimerase</fullName>
        <ecNumber evidence="3">5.1.3.2</ecNumber>
    </submittedName>
</protein>
<reference evidence="3 4" key="1">
    <citation type="journal article" date="2015" name="Geomicrobiol. J.">
        <title>Caldisalinibacter kiritimatiensis gen. nov., sp. nov., a moderately thermohalophilic thiosulfate-reducing bacterium from a hypersaline microbial mat.</title>
        <authorList>
            <person name="Ben Hania W."/>
            <person name="Joseph M."/>
            <person name="Fiebig A."/>
            <person name="Bunk B."/>
            <person name="Klenk H.-P."/>
            <person name="Fardeau M.-L."/>
            <person name="Spring S."/>
        </authorList>
    </citation>
    <scope>NUCLEOTIDE SEQUENCE [LARGE SCALE GENOMIC DNA]</scope>
    <source>
        <strain evidence="3 4">L21-TH-D2</strain>
    </source>
</reference>
<evidence type="ECO:0000313" key="4">
    <source>
        <dbReference type="Proteomes" id="UP000013378"/>
    </source>
</evidence>
<dbReference type="SUPFAM" id="SSF51735">
    <property type="entry name" value="NAD(P)-binding Rossmann-fold domains"/>
    <property type="match status" value="1"/>
</dbReference>
<organism evidence="3 4">
    <name type="scientific">Caldisalinibacter kiritimatiensis</name>
    <dbReference type="NCBI Taxonomy" id="1304284"/>
    <lineage>
        <taxon>Bacteria</taxon>
        <taxon>Bacillati</taxon>
        <taxon>Bacillota</taxon>
        <taxon>Tissierellia</taxon>
        <taxon>Tissierellales</taxon>
        <taxon>Thermohalobacteraceae</taxon>
        <taxon>Caldisalinibacter</taxon>
    </lineage>
</organism>